<proteinExistence type="predicted"/>
<organism evidence="1 2">
    <name type="scientific">Clostridium tepidiprofundi DSM 19306</name>
    <dbReference type="NCBI Taxonomy" id="1121338"/>
    <lineage>
        <taxon>Bacteria</taxon>
        <taxon>Bacillati</taxon>
        <taxon>Bacillota</taxon>
        <taxon>Clostridia</taxon>
        <taxon>Eubacteriales</taxon>
        <taxon>Clostridiaceae</taxon>
        <taxon>Clostridium</taxon>
    </lineage>
</organism>
<reference evidence="1 2" key="1">
    <citation type="submission" date="2016-02" db="EMBL/GenBank/DDBJ databases">
        <title>Genome sequence of Clostridium tepidiprofundi DSM 19306.</title>
        <authorList>
            <person name="Poehlein A."/>
            <person name="Daniel R."/>
        </authorList>
    </citation>
    <scope>NUCLEOTIDE SEQUENCE [LARGE SCALE GENOMIC DNA]</scope>
    <source>
        <strain evidence="1 2">DSM 19306</strain>
    </source>
</reference>
<dbReference type="RefSeq" id="WP_066827664.1">
    <property type="nucleotide sequence ID" value="NZ_LTBA01000112.1"/>
</dbReference>
<dbReference type="AlphaFoldDB" id="A0A151AI84"/>
<comment type="caution">
    <text evidence="1">The sequence shown here is derived from an EMBL/GenBank/DDBJ whole genome shotgun (WGS) entry which is preliminary data.</text>
</comment>
<sequence length="64" mass="7536">MKKIIGIFIALSAIILISYNVYSMQERIKKFEQTKQKYIELYYDIAKKVYPVARSLALKNFSGR</sequence>
<evidence type="ECO:0000313" key="2">
    <source>
        <dbReference type="Proteomes" id="UP000075531"/>
    </source>
</evidence>
<name>A0A151AI84_9CLOT</name>
<dbReference type="PATRIC" id="fig|1121338.3.peg.2940"/>
<dbReference type="EMBL" id="LTBA01000112">
    <property type="protein sequence ID" value="KYH27304.1"/>
    <property type="molecule type" value="Genomic_DNA"/>
</dbReference>
<accession>A0A151AI84</accession>
<protein>
    <submittedName>
        <fullName evidence="1">Uncharacterized protein</fullName>
    </submittedName>
</protein>
<gene>
    <name evidence="1" type="ORF">CLTEP_27880</name>
</gene>
<dbReference type="Proteomes" id="UP000075531">
    <property type="component" value="Unassembled WGS sequence"/>
</dbReference>
<evidence type="ECO:0000313" key="1">
    <source>
        <dbReference type="EMBL" id="KYH27304.1"/>
    </source>
</evidence>
<keyword evidence="2" id="KW-1185">Reference proteome</keyword>